<accession>A0A6L9MM68</accession>
<comment type="caution">
    <text evidence="3">The sequence shown here is derived from an EMBL/GenBank/DDBJ whole genome shotgun (WGS) entry which is preliminary data.</text>
</comment>
<dbReference type="AlphaFoldDB" id="A0A6L9MM68"/>
<dbReference type="EMBL" id="JAAAMJ010000017">
    <property type="protein sequence ID" value="NDV88598.1"/>
    <property type="molecule type" value="Genomic_DNA"/>
</dbReference>
<evidence type="ECO:0000259" key="2">
    <source>
        <dbReference type="Pfam" id="PF19975"/>
    </source>
</evidence>
<sequence length="330" mass="36487">MTRHRHVVMGFQSSGKTTFAAALWHLVDSREVPTALTKGSHNGDYRYLEEIASAWEEGWQVIHTPFGTWQPITINLRSDGLDDEVGLSFIDMSGETFEQIFVRREFDTQIEEMIRGCEGLMLFVTTLRAVDDVSIVDIGIAMPDEMPKEMPDLAEEGHKGDGAGAHLANVEPDADGNAHDTASSQVSSSPTDLLEPVEFKPEHTPRQVQITDLLDSFSEHDIGLSPARVAVIVSAWDKAPEGITPQRWLAERMPLLDQYLKSHAHRFDTRIYGVSAQGGHLPKKEEPGQPSDRVALLAEPVASRRIRVVGHGAGPHDLTHPIAWLSGLDR</sequence>
<keyword evidence="4" id="KW-1185">Reference proteome</keyword>
<protein>
    <recommendedName>
        <fullName evidence="2">Double-GTPase 1 domain-containing protein</fullName>
    </recommendedName>
</protein>
<dbReference type="Proteomes" id="UP000476332">
    <property type="component" value="Unassembled WGS sequence"/>
</dbReference>
<reference evidence="3 4" key="1">
    <citation type="submission" date="2020-01" db="EMBL/GenBank/DDBJ databases">
        <title>Genomes of bacteria type strains.</title>
        <authorList>
            <person name="Chen J."/>
            <person name="Zhu S."/>
            <person name="Chen J."/>
        </authorList>
    </citation>
    <scope>NUCLEOTIDE SEQUENCE [LARGE SCALE GENOMIC DNA]</scope>
    <source>
        <strain evidence="3 4">KCTC 52919</strain>
    </source>
</reference>
<feature type="domain" description="Double-GTPase 1" evidence="2">
    <location>
        <begin position="7"/>
        <end position="325"/>
    </location>
</feature>
<evidence type="ECO:0000313" key="4">
    <source>
        <dbReference type="Proteomes" id="UP000476332"/>
    </source>
</evidence>
<dbReference type="RefSeq" id="WP_163045443.1">
    <property type="nucleotide sequence ID" value="NZ_JAAAMJ010000017.1"/>
</dbReference>
<feature type="compositionally biased region" description="Basic and acidic residues" evidence="1">
    <location>
        <begin position="149"/>
        <end position="161"/>
    </location>
</feature>
<name>A0A6L9MM68_9HYPH</name>
<dbReference type="Pfam" id="PF19975">
    <property type="entry name" value="DO-GTPase1"/>
    <property type="match status" value="1"/>
</dbReference>
<proteinExistence type="predicted"/>
<organism evidence="3 4">
    <name type="scientific">Aurantimonas aggregata</name>
    <dbReference type="NCBI Taxonomy" id="2047720"/>
    <lineage>
        <taxon>Bacteria</taxon>
        <taxon>Pseudomonadati</taxon>
        <taxon>Pseudomonadota</taxon>
        <taxon>Alphaproteobacteria</taxon>
        <taxon>Hyphomicrobiales</taxon>
        <taxon>Aurantimonadaceae</taxon>
        <taxon>Aurantimonas</taxon>
    </lineage>
</organism>
<dbReference type="InterPro" id="IPR045530">
    <property type="entry name" value="DO-GTPase1"/>
</dbReference>
<feature type="region of interest" description="Disordered" evidence="1">
    <location>
        <begin position="149"/>
        <end position="205"/>
    </location>
</feature>
<evidence type="ECO:0000256" key="1">
    <source>
        <dbReference type="SAM" id="MobiDB-lite"/>
    </source>
</evidence>
<evidence type="ECO:0000313" key="3">
    <source>
        <dbReference type="EMBL" id="NDV88598.1"/>
    </source>
</evidence>
<gene>
    <name evidence="3" type="ORF">GTW51_18000</name>
</gene>
<feature type="compositionally biased region" description="Polar residues" evidence="1">
    <location>
        <begin position="180"/>
        <end position="191"/>
    </location>
</feature>